<proteinExistence type="predicted"/>
<organism evidence="1 2">
    <name type="scientific">Propioniferax innocua</name>
    <dbReference type="NCBI Taxonomy" id="1753"/>
    <lineage>
        <taxon>Bacteria</taxon>
        <taxon>Bacillati</taxon>
        <taxon>Actinomycetota</taxon>
        <taxon>Actinomycetes</taxon>
        <taxon>Propionibacteriales</taxon>
        <taxon>Propionibacteriaceae</taxon>
        <taxon>Propioniferax</taxon>
    </lineage>
</organism>
<dbReference type="EMBL" id="VFOR01000002">
    <property type="protein sequence ID" value="TQL57919.1"/>
    <property type="molecule type" value="Genomic_DNA"/>
</dbReference>
<reference evidence="1 2" key="1">
    <citation type="submission" date="2019-06" db="EMBL/GenBank/DDBJ databases">
        <title>Sequencing the genomes of 1000 actinobacteria strains.</title>
        <authorList>
            <person name="Klenk H.-P."/>
        </authorList>
    </citation>
    <scope>NUCLEOTIDE SEQUENCE [LARGE SCALE GENOMIC DNA]</scope>
    <source>
        <strain evidence="1 2">DSM 8251</strain>
    </source>
</reference>
<dbReference type="AlphaFoldDB" id="A0A542ZCA4"/>
<name>A0A542ZCA4_9ACTN</name>
<gene>
    <name evidence="1" type="ORF">FB460_1767</name>
</gene>
<keyword evidence="2" id="KW-1185">Reference proteome</keyword>
<evidence type="ECO:0000313" key="2">
    <source>
        <dbReference type="Proteomes" id="UP000316196"/>
    </source>
</evidence>
<comment type="caution">
    <text evidence="1">The sequence shown here is derived from an EMBL/GenBank/DDBJ whole genome shotgun (WGS) entry which is preliminary data.</text>
</comment>
<sequence>MTPGSSTGLAGDDYHVEGDDTEIIALLDGHWYDAVAALLKRANSARGDLEYARELATAAKRVLDLDAEDFGMIASGFDAPWAKRLAQSCFPHEPRDPERGALGSLVPLYELMLEVIDLRALRHEPLQIVVTAHLIGEYLCQLAWESVLGHGGDPLRMDETVGERWGTDDPECPHSSALQATARRALNACGGDRVGYTAYLDRFHSRLGDALAVCAMNHETVGAGERPDVGETCPTPCSWAVRGSVGERRDLDARVRLALLYVDSPIVSLRHHAPVGHFFGVPSVAEISDAWVRTWERLTAPWNDGSNPLLVEGAPKEFPVGEALPGMAALVSAVAGRRVGPGNVIRSIGEDIGRALGRTVVDEAS</sequence>
<evidence type="ECO:0000313" key="1">
    <source>
        <dbReference type="EMBL" id="TQL57919.1"/>
    </source>
</evidence>
<accession>A0A542ZCA4</accession>
<dbReference type="RefSeq" id="WP_246044342.1">
    <property type="nucleotide sequence ID" value="NZ_BAAAMD010000004.1"/>
</dbReference>
<dbReference type="Proteomes" id="UP000316196">
    <property type="component" value="Unassembled WGS sequence"/>
</dbReference>
<protein>
    <submittedName>
        <fullName evidence="1">Uncharacterized protein</fullName>
    </submittedName>
</protein>